<comment type="caution">
    <text evidence="7">The sequence shown here is derived from an EMBL/GenBank/DDBJ whole genome shotgun (WGS) entry which is preliminary data.</text>
</comment>
<keyword evidence="1" id="KW-0343">GTPase activation</keyword>
<dbReference type="OrthoDB" id="2499658at2759"/>
<dbReference type="PROSITE" id="PS50219">
    <property type="entry name" value="CNH"/>
    <property type="match status" value="1"/>
</dbReference>
<dbReference type="InterPro" id="IPR001180">
    <property type="entry name" value="CNH_dom"/>
</dbReference>
<organism evidence="7 8">
    <name type="scientific">Aphis craccivora</name>
    <name type="common">Cowpea aphid</name>
    <dbReference type="NCBI Taxonomy" id="307492"/>
    <lineage>
        <taxon>Eukaryota</taxon>
        <taxon>Metazoa</taxon>
        <taxon>Ecdysozoa</taxon>
        <taxon>Arthropoda</taxon>
        <taxon>Hexapoda</taxon>
        <taxon>Insecta</taxon>
        <taxon>Pterygota</taxon>
        <taxon>Neoptera</taxon>
        <taxon>Paraneoptera</taxon>
        <taxon>Hemiptera</taxon>
        <taxon>Sternorrhyncha</taxon>
        <taxon>Aphidomorpha</taxon>
        <taxon>Aphidoidea</taxon>
        <taxon>Aphididae</taxon>
        <taxon>Aphidini</taxon>
        <taxon>Aphis</taxon>
        <taxon>Aphis</taxon>
    </lineage>
</organism>
<comment type="similarity">
    <text evidence="2">Belongs to the GARNL3 family.</text>
</comment>
<dbReference type="PROSITE" id="PS50085">
    <property type="entry name" value="RAPGAP"/>
    <property type="match status" value="1"/>
</dbReference>
<feature type="domain" description="CNH" evidence="6">
    <location>
        <begin position="350"/>
        <end position="696"/>
    </location>
</feature>
<dbReference type="AlphaFoldDB" id="A0A6G0Z9S0"/>
<evidence type="ECO:0000256" key="4">
    <source>
        <dbReference type="SAM" id="MobiDB-lite"/>
    </source>
</evidence>
<evidence type="ECO:0000313" key="7">
    <source>
        <dbReference type="EMBL" id="KAF0767334.1"/>
    </source>
</evidence>
<protein>
    <recommendedName>
        <fullName evidence="3">GTPase-activating Rap/Ran-GAP domain-like protein 3</fullName>
    </recommendedName>
</protein>
<evidence type="ECO:0000313" key="8">
    <source>
        <dbReference type="Proteomes" id="UP000478052"/>
    </source>
</evidence>
<feature type="region of interest" description="Disordered" evidence="4">
    <location>
        <begin position="761"/>
        <end position="809"/>
    </location>
</feature>
<dbReference type="InterPro" id="IPR035974">
    <property type="entry name" value="Rap/Ran-GAP_sf"/>
</dbReference>
<reference evidence="7 8" key="1">
    <citation type="submission" date="2019-08" db="EMBL/GenBank/DDBJ databases">
        <title>Whole genome of Aphis craccivora.</title>
        <authorList>
            <person name="Voronova N.V."/>
            <person name="Shulinski R.S."/>
            <person name="Bandarenka Y.V."/>
            <person name="Zhorov D.G."/>
            <person name="Warner D."/>
        </authorList>
    </citation>
    <scope>NUCLEOTIDE SEQUENCE [LARGE SCALE GENOMIC DNA]</scope>
    <source>
        <strain evidence="7">180601</strain>
        <tissue evidence="7">Whole Body</tissue>
    </source>
</reference>
<accession>A0A6G0Z9S0</accession>
<name>A0A6G0Z9S0_APHCR</name>
<evidence type="ECO:0000256" key="1">
    <source>
        <dbReference type="ARBA" id="ARBA00022468"/>
    </source>
</evidence>
<dbReference type="Proteomes" id="UP000478052">
    <property type="component" value="Unassembled WGS sequence"/>
</dbReference>
<dbReference type="SUPFAM" id="SSF111347">
    <property type="entry name" value="Rap/Ran-GAP"/>
    <property type="match status" value="1"/>
</dbReference>
<feature type="compositionally biased region" description="Low complexity" evidence="4">
    <location>
        <begin position="784"/>
        <end position="797"/>
    </location>
</feature>
<keyword evidence="8" id="KW-1185">Reference proteome</keyword>
<sequence length="809" mass="91784">MDKLEKGPKEIFSPEIQKDLLLLEEQEGSVNFKFGVLYTKPSQLTDDEMLSNENGSEEFNQFISLLGNRVRLKGWDKYRGGLDVKGDMTGEYSVYTIYEGHEIMFHVSTMLPYSKDNRQQVERKRHIGNDIVNIVFVDGGATQMSQFNPAFIKSQFTHVFALVAYDSSDNSYKLVVYSEESVPLFGPSLPCPPVFKMPQEFREFLIVKMINGEKATFNTPTFAKKRERTLDMLIKDLYSDYMSDSSKVVAVIDFHVPNLVVPIQSLSWKIRRKLPYENAMLNRRAFSDVLPDPPRSSRRKEEARQVEFVRIGQALKLDTIVKGDAPTSLATTGLFKRAPWEPQCFYPDFGHDIMCGDSWADSRLVVSTENSGVFVIEDGVSQRQIFDKTIQANQLNVVEAHGILLFRTEKGAYVVYYNEDNSNRRVVVFMKPRRDSKIYVFRLSEFDADIQTEVKSKPDLKDHKLERTRGCSMYAISKPGGSRLKMVICVNRKLTLMQWKHSAAWTAWCPASDTDTVEGFMYLREFQIAEQPSIITLIESAVGGNSDTCSICVGYKHQFDIITDGSGTAQRLFAVQEGTKAHLVSATDLYEDEEPELLLCYNNTCHFQKLSETNNTTEFDFHWNSIPKDIVKSQTLQDSKIVLSSSVVWTSNVCSFPYIIAFTTDTMEIRLIINGNLVQTMAMPKLKLICSKNDIYFATTAPEFFHGKMERLQMDQQKAERESMSPPASPHLSPETKPLRLYRIPLNALTGVVGPYDRKCVNEGDDSNENKTVENLKLSESKSRTSASRSCTASPTTGLNATNLLLHKT</sequence>
<dbReference type="PANTHER" id="PTHR15711:SF62">
    <property type="entry name" value="GTPASE-ACTIVATING RAP_RAN-GAP DOMAIN-LIKE PROTEIN 3"/>
    <property type="match status" value="1"/>
</dbReference>
<dbReference type="FunFam" id="3.40.50.11210:FF:000006">
    <property type="entry name" value="GTPase-activating Rap/Ran-GAP domain-like protein 3 isoform X1"/>
    <property type="match status" value="1"/>
</dbReference>
<dbReference type="Pfam" id="PF02145">
    <property type="entry name" value="Rap_GAP"/>
    <property type="match status" value="1"/>
</dbReference>
<dbReference type="InterPro" id="IPR000331">
    <property type="entry name" value="Rap/Ran_GAP_dom"/>
</dbReference>
<dbReference type="GO" id="GO:0005096">
    <property type="term" value="F:GTPase activator activity"/>
    <property type="evidence" value="ECO:0007669"/>
    <property type="project" value="UniProtKB-KW"/>
</dbReference>
<gene>
    <name evidence="7" type="ORF">FWK35_00021513</name>
</gene>
<dbReference type="EMBL" id="VUJU01000992">
    <property type="protein sequence ID" value="KAF0767334.1"/>
    <property type="molecule type" value="Genomic_DNA"/>
</dbReference>
<feature type="domain" description="Rap-GAP" evidence="5">
    <location>
        <begin position="20"/>
        <end position="237"/>
    </location>
</feature>
<evidence type="ECO:0000259" key="5">
    <source>
        <dbReference type="PROSITE" id="PS50085"/>
    </source>
</evidence>
<feature type="region of interest" description="Disordered" evidence="4">
    <location>
        <begin position="713"/>
        <end position="735"/>
    </location>
</feature>
<dbReference type="GO" id="GO:0051056">
    <property type="term" value="P:regulation of small GTPase mediated signal transduction"/>
    <property type="evidence" value="ECO:0007669"/>
    <property type="project" value="InterPro"/>
</dbReference>
<dbReference type="PANTHER" id="PTHR15711">
    <property type="entry name" value="RAP GTPASE-ACTIVATING PROTEIN"/>
    <property type="match status" value="1"/>
</dbReference>
<evidence type="ECO:0000256" key="2">
    <source>
        <dbReference type="ARBA" id="ARBA00060925"/>
    </source>
</evidence>
<evidence type="ECO:0000259" key="6">
    <source>
        <dbReference type="PROSITE" id="PS50219"/>
    </source>
</evidence>
<dbReference type="Gene3D" id="3.40.50.11210">
    <property type="entry name" value="Rap/Ran-GAP"/>
    <property type="match status" value="1"/>
</dbReference>
<feature type="compositionally biased region" description="Basic and acidic residues" evidence="4">
    <location>
        <begin position="713"/>
        <end position="723"/>
    </location>
</feature>
<proteinExistence type="inferred from homology"/>
<dbReference type="InterPro" id="IPR050989">
    <property type="entry name" value="Rap1_Ran_GAP"/>
</dbReference>
<evidence type="ECO:0000256" key="3">
    <source>
        <dbReference type="ARBA" id="ARBA00069072"/>
    </source>
</evidence>
<dbReference type="Pfam" id="PF00780">
    <property type="entry name" value="CNH"/>
    <property type="match status" value="1"/>
</dbReference>
<feature type="compositionally biased region" description="Basic and acidic residues" evidence="4">
    <location>
        <begin position="761"/>
        <end position="783"/>
    </location>
</feature>